<proteinExistence type="predicted"/>
<name>A0ABR2PU62_9ROSI</name>
<dbReference type="InterPro" id="IPR053151">
    <property type="entry name" value="RNase_H-like"/>
</dbReference>
<dbReference type="PANTHER" id="PTHR47723">
    <property type="entry name" value="OS05G0353850 PROTEIN"/>
    <property type="match status" value="1"/>
</dbReference>
<organism evidence="2 3">
    <name type="scientific">Hibiscus sabdariffa</name>
    <name type="common">roselle</name>
    <dbReference type="NCBI Taxonomy" id="183260"/>
    <lineage>
        <taxon>Eukaryota</taxon>
        <taxon>Viridiplantae</taxon>
        <taxon>Streptophyta</taxon>
        <taxon>Embryophyta</taxon>
        <taxon>Tracheophyta</taxon>
        <taxon>Spermatophyta</taxon>
        <taxon>Magnoliopsida</taxon>
        <taxon>eudicotyledons</taxon>
        <taxon>Gunneridae</taxon>
        <taxon>Pentapetalae</taxon>
        <taxon>rosids</taxon>
        <taxon>malvids</taxon>
        <taxon>Malvales</taxon>
        <taxon>Malvaceae</taxon>
        <taxon>Malvoideae</taxon>
        <taxon>Hibiscus</taxon>
    </lineage>
</organism>
<keyword evidence="3" id="KW-1185">Reference proteome</keyword>
<dbReference type="Proteomes" id="UP001396334">
    <property type="component" value="Unassembled WGS sequence"/>
</dbReference>
<evidence type="ECO:0000259" key="1">
    <source>
        <dbReference type="Pfam" id="PF13456"/>
    </source>
</evidence>
<feature type="domain" description="RNase H type-1" evidence="1">
    <location>
        <begin position="7"/>
        <end position="97"/>
    </location>
</feature>
<sequence>MRWLKANVDGTAYSSENRVSIEGVLRDSNGGWQFGFMRNLGSCPVLLAEIRAIHNMILHSWRLRHRQVELKTDNLETVRILKGTSSALSSHDIVASIQEMLTFE</sequence>
<dbReference type="CDD" id="cd06222">
    <property type="entry name" value="RNase_H_like"/>
    <property type="match status" value="1"/>
</dbReference>
<dbReference type="InterPro" id="IPR036397">
    <property type="entry name" value="RNaseH_sf"/>
</dbReference>
<accession>A0ABR2PU62</accession>
<dbReference type="SUPFAM" id="SSF53098">
    <property type="entry name" value="Ribonuclease H-like"/>
    <property type="match status" value="1"/>
</dbReference>
<gene>
    <name evidence="2" type="ORF">V6N11_044827</name>
</gene>
<protein>
    <recommendedName>
        <fullName evidence="1">RNase H type-1 domain-containing protein</fullName>
    </recommendedName>
</protein>
<comment type="caution">
    <text evidence="2">The sequence shown here is derived from an EMBL/GenBank/DDBJ whole genome shotgun (WGS) entry which is preliminary data.</text>
</comment>
<dbReference type="InterPro" id="IPR002156">
    <property type="entry name" value="RNaseH_domain"/>
</dbReference>
<dbReference type="InterPro" id="IPR012337">
    <property type="entry name" value="RNaseH-like_sf"/>
</dbReference>
<dbReference type="Gene3D" id="3.30.420.10">
    <property type="entry name" value="Ribonuclease H-like superfamily/Ribonuclease H"/>
    <property type="match status" value="1"/>
</dbReference>
<dbReference type="Pfam" id="PF13456">
    <property type="entry name" value="RVT_3"/>
    <property type="match status" value="1"/>
</dbReference>
<evidence type="ECO:0000313" key="2">
    <source>
        <dbReference type="EMBL" id="KAK8991934.1"/>
    </source>
</evidence>
<dbReference type="InterPro" id="IPR044730">
    <property type="entry name" value="RNase_H-like_dom_plant"/>
</dbReference>
<dbReference type="PANTHER" id="PTHR47723:SF19">
    <property type="entry name" value="POLYNUCLEOTIDYL TRANSFERASE, RIBONUCLEASE H-LIKE SUPERFAMILY PROTEIN"/>
    <property type="match status" value="1"/>
</dbReference>
<reference evidence="2 3" key="1">
    <citation type="journal article" date="2024" name="G3 (Bethesda)">
        <title>Genome assembly of Hibiscus sabdariffa L. provides insights into metabolisms of medicinal natural products.</title>
        <authorList>
            <person name="Kim T."/>
        </authorList>
    </citation>
    <scope>NUCLEOTIDE SEQUENCE [LARGE SCALE GENOMIC DNA]</scope>
    <source>
        <strain evidence="2">TK-2024</strain>
        <tissue evidence="2">Old leaves</tissue>
    </source>
</reference>
<evidence type="ECO:0000313" key="3">
    <source>
        <dbReference type="Proteomes" id="UP001396334"/>
    </source>
</evidence>
<dbReference type="EMBL" id="JBBPBN010000051">
    <property type="protein sequence ID" value="KAK8991934.1"/>
    <property type="molecule type" value="Genomic_DNA"/>
</dbReference>